<dbReference type="SUPFAM" id="SSF53756">
    <property type="entry name" value="UDP-Glycosyltransferase/glycogen phosphorylase"/>
    <property type="match status" value="1"/>
</dbReference>
<keyword evidence="2" id="KW-0808">Transferase</keyword>
<dbReference type="AlphaFoldDB" id="A0A0G1DIR9"/>
<comment type="caution">
    <text evidence="2">The sequence shown here is derived from an EMBL/GenBank/DDBJ whole genome shotgun (WGS) entry which is preliminary data.</text>
</comment>
<sequence>MRLLFTITFYSPYLSGLTLYVKRLAEAFSGEYPTTVLTFRHKKELPVSESLKNVNIVRAIPLVSISKGFLSPDFVAKCWLLVKDCDVVVINLPELEGLVAAIFGKLFRKKVISIYHCEVILPDNFINKIIQAVLNSANFLTLWLSESIVTYTDDFAVNSRYLNSFIKKVKTVYPLINSPEVNKRVQNIIIKKIGTSNSKIIGVAARLAAEKGIEYLLEAIPLIRRELGKIDFKIVIAGSLSPVGEESYKKKITGLAEKYKDSVIFLGEIRENKMGSFYSLIDILVLPSVNSTESFGMVQVEAMMMGVPVVVSDLPGVRQPVIITGMGVVVPPKNAARLASAIAETVRHKSKFIKPKALINEIFAVEKTVHFYRRLLSSEK</sequence>
<reference evidence="2 3" key="1">
    <citation type="journal article" date="2015" name="Nature">
        <title>rRNA introns, odd ribosomes, and small enigmatic genomes across a large radiation of phyla.</title>
        <authorList>
            <person name="Brown C.T."/>
            <person name="Hug L.A."/>
            <person name="Thomas B.C."/>
            <person name="Sharon I."/>
            <person name="Castelle C.J."/>
            <person name="Singh A."/>
            <person name="Wilkins M.J."/>
            <person name="Williams K.H."/>
            <person name="Banfield J.F."/>
        </authorList>
    </citation>
    <scope>NUCLEOTIDE SEQUENCE [LARGE SCALE GENOMIC DNA]</scope>
</reference>
<proteinExistence type="predicted"/>
<evidence type="ECO:0000259" key="1">
    <source>
        <dbReference type="Pfam" id="PF00534"/>
    </source>
</evidence>
<dbReference type="Pfam" id="PF00534">
    <property type="entry name" value="Glycos_transf_1"/>
    <property type="match status" value="1"/>
</dbReference>
<dbReference type="EMBL" id="LCFP01000005">
    <property type="protein sequence ID" value="KKS97735.1"/>
    <property type="molecule type" value="Genomic_DNA"/>
</dbReference>
<organism evidence="2 3">
    <name type="scientific">Candidatus Gottesmanbacteria bacterium GW2011_GWA2_43_14</name>
    <dbReference type="NCBI Taxonomy" id="1618443"/>
    <lineage>
        <taxon>Bacteria</taxon>
        <taxon>Candidatus Gottesmaniibacteriota</taxon>
    </lineage>
</organism>
<dbReference type="STRING" id="1618443.UV73_C0005G0012"/>
<gene>
    <name evidence="2" type="ORF">UV73_C0005G0012</name>
</gene>
<name>A0A0G1DIR9_9BACT</name>
<dbReference type="PANTHER" id="PTHR45947:SF3">
    <property type="entry name" value="SULFOQUINOVOSYL TRANSFERASE SQD2"/>
    <property type="match status" value="1"/>
</dbReference>
<evidence type="ECO:0000313" key="2">
    <source>
        <dbReference type="EMBL" id="KKS97735.1"/>
    </source>
</evidence>
<protein>
    <submittedName>
        <fullName evidence="2">Group 1 glycosyl transferase</fullName>
    </submittedName>
</protein>
<dbReference type="Gene3D" id="3.40.50.2000">
    <property type="entry name" value="Glycogen Phosphorylase B"/>
    <property type="match status" value="2"/>
</dbReference>
<dbReference type="Proteomes" id="UP000034894">
    <property type="component" value="Unassembled WGS sequence"/>
</dbReference>
<dbReference type="CDD" id="cd03801">
    <property type="entry name" value="GT4_PimA-like"/>
    <property type="match status" value="1"/>
</dbReference>
<feature type="domain" description="Glycosyl transferase family 1" evidence="1">
    <location>
        <begin position="189"/>
        <end position="349"/>
    </location>
</feature>
<dbReference type="PANTHER" id="PTHR45947">
    <property type="entry name" value="SULFOQUINOVOSYL TRANSFERASE SQD2"/>
    <property type="match status" value="1"/>
</dbReference>
<accession>A0A0G1DIR9</accession>
<dbReference type="InterPro" id="IPR001296">
    <property type="entry name" value="Glyco_trans_1"/>
</dbReference>
<evidence type="ECO:0000313" key="3">
    <source>
        <dbReference type="Proteomes" id="UP000034894"/>
    </source>
</evidence>
<dbReference type="GO" id="GO:0016757">
    <property type="term" value="F:glycosyltransferase activity"/>
    <property type="evidence" value="ECO:0007669"/>
    <property type="project" value="InterPro"/>
</dbReference>
<dbReference type="InterPro" id="IPR050194">
    <property type="entry name" value="Glycosyltransferase_grp1"/>
</dbReference>